<sequence>MTLIRNGLALVLGALLGTGLVATIGLLVSGEITSRQPSGTLVVMLPLLVCVLLHLFMHAGPDAVGSRERVGRIPAGNLHHR</sequence>
<keyword evidence="1" id="KW-0812">Transmembrane</keyword>
<evidence type="ECO:0000313" key="2">
    <source>
        <dbReference type="EMBL" id="MFD2181753.1"/>
    </source>
</evidence>
<keyword evidence="1" id="KW-0472">Membrane</keyword>
<gene>
    <name evidence="2" type="ORF">ACFSOX_06280</name>
</gene>
<proteinExistence type="predicted"/>
<comment type="caution">
    <text evidence="2">The sequence shown here is derived from an EMBL/GenBank/DDBJ whole genome shotgun (WGS) entry which is preliminary data.</text>
</comment>
<dbReference type="RefSeq" id="WP_378476933.1">
    <property type="nucleotide sequence ID" value="NZ_JBHUIW010000004.1"/>
</dbReference>
<keyword evidence="1" id="KW-1133">Transmembrane helix</keyword>
<name>A0ABW5AFN4_9BRAD</name>
<keyword evidence="3" id="KW-1185">Reference proteome</keyword>
<dbReference type="EMBL" id="JBHUIW010000004">
    <property type="protein sequence ID" value="MFD2181753.1"/>
    <property type="molecule type" value="Genomic_DNA"/>
</dbReference>
<feature type="transmembrane region" description="Helical" evidence="1">
    <location>
        <begin position="40"/>
        <end position="59"/>
    </location>
</feature>
<evidence type="ECO:0000256" key="1">
    <source>
        <dbReference type="SAM" id="Phobius"/>
    </source>
</evidence>
<accession>A0ABW5AFN4</accession>
<reference evidence="3" key="1">
    <citation type="journal article" date="2019" name="Int. J. Syst. Evol. Microbiol.">
        <title>The Global Catalogue of Microorganisms (GCM) 10K type strain sequencing project: providing services to taxonomists for standard genome sequencing and annotation.</title>
        <authorList>
            <consortium name="The Broad Institute Genomics Platform"/>
            <consortium name="The Broad Institute Genome Sequencing Center for Infectious Disease"/>
            <person name="Wu L."/>
            <person name="Ma J."/>
        </authorList>
    </citation>
    <scope>NUCLEOTIDE SEQUENCE [LARGE SCALE GENOMIC DNA]</scope>
    <source>
        <strain evidence="3">CGMCC 1.6774</strain>
    </source>
</reference>
<evidence type="ECO:0000313" key="3">
    <source>
        <dbReference type="Proteomes" id="UP001597314"/>
    </source>
</evidence>
<protein>
    <submittedName>
        <fullName evidence="2">Uncharacterized protein</fullName>
    </submittedName>
</protein>
<dbReference type="Proteomes" id="UP001597314">
    <property type="component" value="Unassembled WGS sequence"/>
</dbReference>
<organism evidence="2 3">
    <name type="scientific">Rhodoplanes azumiensis</name>
    <dbReference type="NCBI Taxonomy" id="1897628"/>
    <lineage>
        <taxon>Bacteria</taxon>
        <taxon>Pseudomonadati</taxon>
        <taxon>Pseudomonadota</taxon>
        <taxon>Alphaproteobacteria</taxon>
        <taxon>Hyphomicrobiales</taxon>
        <taxon>Nitrobacteraceae</taxon>
        <taxon>Rhodoplanes</taxon>
    </lineage>
</organism>